<dbReference type="EMBL" id="CAJGYM010000002">
    <property type="protein sequence ID" value="CAD6185487.1"/>
    <property type="molecule type" value="Genomic_DNA"/>
</dbReference>
<comment type="caution">
    <text evidence="1">The sequence shown here is derived from an EMBL/GenBank/DDBJ whole genome shotgun (WGS) entry which is preliminary data.</text>
</comment>
<evidence type="ECO:0000313" key="1">
    <source>
        <dbReference type="EMBL" id="CAD6185487.1"/>
    </source>
</evidence>
<name>A0A8S1GP94_9PELO</name>
<organism evidence="1 2">
    <name type="scientific">Caenorhabditis auriculariae</name>
    <dbReference type="NCBI Taxonomy" id="2777116"/>
    <lineage>
        <taxon>Eukaryota</taxon>
        <taxon>Metazoa</taxon>
        <taxon>Ecdysozoa</taxon>
        <taxon>Nematoda</taxon>
        <taxon>Chromadorea</taxon>
        <taxon>Rhabditida</taxon>
        <taxon>Rhabditina</taxon>
        <taxon>Rhabditomorpha</taxon>
        <taxon>Rhabditoidea</taxon>
        <taxon>Rhabditidae</taxon>
        <taxon>Peloderinae</taxon>
        <taxon>Caenorhabditis</taxon>
    </lineage>
</organism>
<sequence>MSYNYNYPYPQQLPPQYIPGAGVYPIQAPIPVAPIIQPTYVAPVPFVPPPVVIYEEPYYHHHHNPYHHHHHHHC</sequence>
<keyword evidence="2" id="KW-1185">Reference proteome</keyword>
<protein>
    <submittedName>
        <fullName evidence="1">Uncharacterized protein</fullName>
    </submittedName>
</protein>
<reference evidence="1" key="1">
    <citation type="submission" date="2020-10" db="EMBL/GenBank/DDBJ databases">
        <authorList>
            <person name="Kikuchi T."/>
        </authorList>
    </citation>
    <scope>NUCLEOTIDE SEQUENCE</scope>
    <source>
        <strain evidence="1">NKZ352</strain>
    </source>
</reference>
<evidence type="ECO:0000313" key="2">
    <source>
        <dbReference type="Proteomes" id="UP000835052"/>
    </source>
</evidence>
<gene>
    <name evidence="1" type="ORF">CAUJ_LOCUS1406</name>
</gene>
<accession>A0A8S1GP94</accession>
<dbReference type="AlphaFoldDB" id="A0A8S1GP94"/>
<dbReference type="Proteomes" id="UP000835052">
    <property type="component" value="Unassembled WGS sequence"/>
</dbReference>
<proteinExistence type="predicted"/>